<dbReference type="AlphaFoldDB" id="X0KTQ6"/>
<dbReference type="EMBL" id="KK035218">
    <property type="protein sequence ID" value="EXM17004.1"/>
    <property type="molecule type" value="Genomic_DNA"/>
</dbReference>
<accession>X0KTQ6</accession>
<proteinExistence type="predicted"/>
<reference evidence="1" key="1">
    <citation type="submission" date="2011-11" db="EMBL/GenBank/DDBJ databases">
        <title>The Genome Sequence of Fusarium oxysporum Cotton.</title>
        <authorList>
            <consortium name="The Broad Institute Genome Sequencing Platform"/>
            <person name="Ma L.-J."/>
            <person name="Gale L.R."/>
            <person name="Schwartz D.C."/>
            <person name="Zhou S."/>
            <person name="Corby-Kistler H."/>
            <person name="Young S.K."/>
            <person name="Zeng Q."/>
            <person name="Gargeya S."/>
            <person name="Fitzgerald M."/>
            <person name="Haas B."/>
            <person name="Abouelleil A."/>
            <person name="Alvarado L."/>
            <person name="Arachchi H.M."/>
            <person name="Berlin A."/>
            <person name="Brown A."/>
            <person name="Chapman S.B."/>
            <person name="Chen Z."/>
            <person name="Dunbar C."/>
            <person name="Freedman E."/>
            <person name="Gearin G."/>
            <person name="Goldberg J."/>
            <person name="Griggs A."/>
            <person name="Gujja S."/>
            <person name="Heiman D."/>
            <person name="Howarth C."/>
            <person name="Larson L."/>
            <person name="Lui A."/>
            <person name="MacDonald P.J.P."/>
            <person name="Montmayeur A."/>
            <person name="Murphy C."/>
            <person name="Neiman D."/>
            <person name="Pearson M."/>
            <person name="Priest M."/>
            <person name="Roberts A."/>
            <person name="Saif S."/>
            <person name="Shea T."/>
            <person name="Shenoy N."/>
            <person name="Sisk P."/>
            <person name="Stolte C."/>
            <person name="Sykes S."/>
            <person name="Wortman J."/>
            <person name="Nusbaum C."/>
            <person name="Birren B."/>
        </authorList>
    </citation>
    <scope>NUCLEOTIDE SEQUENCE [LARGE SCALE GENOMIC DNA]</scope>
    <source>
        <strain evidence="1">25433</strain>
    </source>
</reference>
<organism evidence="1">
    <name type="scientific">Fusarium oxysporum f. sp. vasinfectum 25433</name>
    <dbReference type="NCBI Taxonomy" id="1089449"/>
    <lineage>
        <taxon>Eukaryota</taxon>
        <taxon>Fungi</taxon>
        <taxon>Dikarya</taxon>
        <taxon>Ascomycota</taxon>
        <taxon>Pezizomycotina</taxon>
        <taxon>Sordariomycetes</taxon>
        <taxon>Hypocreomycetidae</taxon>
        <taxon>Hypocreales</taxon>
        <taxon>Nectriaceae</taxon>
        <taxon>Fusarium</taxon>
        <taxon>Fusarium oxysporum species complex</taxon>
    </lineage>
</organism>
<reference evidence="1" key="2">
    <citation type="submission" date="2014-03" db="EMBL/GenBank/DDBJ databases">
        <title>The Genome Annotation of Fusarium oxysporum Cotton.</title>
        <authorList>
            <consortium name="The Broad Institute Genomics Platform"/>
            <person name="Ma L.-J."/>
            <person name="Corby-Kistler H."/>
            <person name="Broz K."/>
            <person name="Gale L.R."/>
            <person name="Jonkers W."/>
            <person name="O'Donnell K."/>
            <person name="Ploetz R."/>
            <person name="Steinberg C."/>
            <person name="Schwartz D.C."/>
            <person name="VanEtten H."/>
            <person name="Zhou S."/>
            <person name="Young S.K."/>
            <person name="Zeng Q."/>
            <person name="Gargeya S."/>
            <person name="Fitzgerald M."/>
            <person name="Abouelleil A."/>
            <person name="Alvarado L."/>
            <person name="Chapman S.B."/>
            <person name="Gainer-Dewar J."/>
            <person name="Goldberg J."/>
            <person name="Griggs A."/>
            <person name="Gujja S."/>
            <person name="Hansen M."/>
            <person name="Howarth C."/>
            <person name="Imamovic A."/>
            <person name="Ireland A."/>
            <person name="Larimer J."/>
            <person name="McCowan C."/>
            <person name="Murphy C."/>
            <person name="Pearson M."/>
            <person name="Poon T.W."/>
            <person name="Priest M."/>
            <person name="Roberts A."/>
            <person name="Saif S."/>
            <person name="Shea T."/>
            <person name="Sykes S."/>
            <person name="Wortman J."/>
            <person name="Nusbaum C."/>
            <person name="Birren B."/>
        </authorList>
    </citation>
    <scope>NUCLEOTIDE SEQUENCE</scope>
    <source>
        <strain evidence="1">25433</strain>
    </source>
</reference>
<evidence type="ECO:0000313" key="1">
    <source>
        <dbReference type="EMBL" id="EXM17004.1"/>
    </source>
</evidence>
<name>X0KTQ6_FUSOX</name>
<gene>
    <name evidence="1" type="ORF">FOTG_14717</name>
</gene>
<dbReference type="Proteomes" id="UP000030701">
    <property type="component" value="Unassembled WGS sequence"/>
</dbReference>
<dbReference type="HOGENOM" id="CLU_1586554_0_0_1"/>
<sequence>MTVAVEQMELSVENDEHLSDMNHVTAVVQGVAQDALWLEERKQEIASMQFPGYFVKGPRGLFLVIPLTLKFYTDNSAAWRRLTKDGILQVILYNWDHLEKPESIWEAKIAESPNSIPALKDHPTEGHELVMFVRLKAGDKEDRPQPKVIKTFNDRSDANHAFAEEKKQ</sequence>
<protein>
    <submittedName>
        <fullName evidence="1">Uncharacterized protein</fullName>
    </submittedName>
</protein>